<dbReference type="SUPFAM" id="SSF48179">
    <property type="entry name" value="6-phosphogluconate dehydrogenase C-terminal domain-like"/>
    <property type="match status" value="1"/>
</dbReference>
<reference evidence="4" key="1">
    <citation type="submission" date="2020-10" db="EMBL/GenBank/DDBJ databases">
        <title>Connecting structure to function with the recovery of over 1000 high-quality activated sludge metagenome-assembled genomes encoding full-length rRNA genes using long-read sequencing.</title>
        <authorList>
            <person name="Singleton C.M."/>
            <person name="Petriglieri F."/>
            <person name="Kristensen J.M."/>
            <person name="Kirkegaard R.H."/>
            <person name="Michaelsen T.Y."/>
            <person name="Andersen M.H."/>
            <person name="Karst S.M."/>
            <person name="Dueholm M.S."/>
            <person name="Nielsen P.H."/>
            <person name="Albertsen M."/>
        </authorList>
    </citation>
    <scope>NUCLEOTIDE SEQUENCE</scope>
    <source>
        <strain evidence="4">Skiv_18-Q3-R9-52_MAXAC.067</strain>
    </source>
</reference>
<dbReference type="GO" id="GO:0003677">
    <property type="term" value="F:DNA binding"/>
    <property type="evidence" value="ECO:0007669"/>
    <property type="project" value="InterPro"/>
</dbReference>
<name>A0A9D7SEY5_9BACT</name>
<dbReference type="PRINTS" id="PR01217">
    <property type="entry name" value="PRICHEXTENSN"/>
</dbReference>
<dbReference type="GO" id="GO:0016054">
    <property type="term" value="P:organic acid catabolic process"/>
    <property type="evidence" value="ECO:0007669"/>
    <property type="project" value="UniProtKB-ARBA"/>
</dbReference>
<dbReference type="Pfam" id="PF03446">
    <property type="entry name" value="NAD_binding_2"/>
    <property type="match status" value="1"/>
</dbReference>
<dbReference type="InterPro" id="IPR036291">
    <property type="entry name" value="NAD(P)-bd_dom_sf"/>
</dbReference>
<dbReference type="Gene3D" id="1.10.1040.10">
    <property type="entry name" value="N-(1-d-carboxylethyl)-l-norvaline Dehydrogenase, domain 2"/>
    <property type="match status" value="1"/>
</dbReference>
<dbReference type="PANTHER" id="PTHR43060">
    <property type="entry name" value="3-HYDROXYISOBUTYRATE DEHYDROGENASE-LIKE 1, MITOCHONDRIAL-RELATED"/>
    <property type="match status" value="1"/>
</dbReference>
<dbReference type="AlphaFoldDB" id="A0A9D7SEY5"/>
<dbReference type="InterPro" id="IPR008927">
    <property type="entry name" value="6-PGluconate_DH-like_C_sf"/>
</dbReference>
<dbReference type="InterPro" id="IPR007492">
    <property type="entry name" value="LytTR_DNA-bd_dom"/>
</dbReference>
<protein>
    <submittedName>
        <fullName evidence="4">NAD-binding protein</fullName>
    </submittedName>
</protein>
<dbReference type="PROSITE" id="PS00895">
    <property type="entry name" value="3_HYDROXYISOBUT_DH"/>
    <property type="match status" value="1"/>
</dbReference>
<feature type="domain" description="HTH LytTR-type" evidence="3">
    <location>
        <begin position="427"/>
        <end position="525"/>
    </location>
</feature>
<feature type="compositionally biased region" description="Pro residues" evidence="2">
    <location>
        <begin position="304"/>
        <end position="333"/>
    </location>
</feature>
<dbReference type="InterPro" id="IPR029154">
    <property type="entry name" value="HIBADH-like_NADP-bd"/>
</dbReference>
<feature type="compositionally biased region" description="Pro residues" evidence="2">
    <location>
        <begin position="341"/>
        <end position="354"/>
    </location>
</feature>
<dbReference type="InterPro" id="IPR002204">
    <property type="entry name" value="3-OH-isobutyrate_DH-rel_CS"/>
</dbReference>
<dbReference type="SMART" id="SM00850">
    <property type="entry name" value="LytTR"/>
    <property type="match status" value="1"/>
</dbReference>
<dbReference type="Pfam" id="PF14833">
    <property type="entry name" value="NAD_binding_11"/>
    <property type="match status" value="1"/>
</dbReference>
<proteinExistence type="inferred from homology"/>
<dbReference type="GO" id="GO:0050661">
    <property type="term" value="F:NADP binding"/>
    <property type="evidence" value="ECO:0007669"/>
    <property type="project" value="InterPro"/>
</dbReference>
<dbReference type="PANTHER" id="PTHR43060:SF15">
    <property type="entry name" value="3-HYDROXYISOBUTYRATE DEHYDROGENASE-LIKE 1, MITOCHONDRIAL-RELATED"/>
    <property type="match status" value="1"/>
</dbReference>
<dbReference type="EMBL" id="JADKIO010000006">
    <property type="protein sequence ID" value="MBK9796372.1"/>
    <property type="molecule type" value="Genomic_DNA"/>
</dbReference>
<dbReference type="InterPro" id="IPR013328">
    <property type="entry name" value="6PGD_dom2"/>
</dbReference>
<evidence type="ECO:0000259" key="3">
    <source>
        <dbReference type="SMART" id="SM00850"/>
    </source>
</evidence>
<evidence type="ECO:0000256" key="2">
    <source>
        <dbReference type="SAM" id="MobiDB-lite"/>
    </source>
</evidence>
<accession>A0A9D7SEY5</accession>
<feature type="region of interest" description="Disordered" evidence="2">
    <location>
        <begin position="289"/>
        <end position="420"/>
    </location>
</feature>
<sequence>MRIAFLGLGRMGLPMARNLLGTQHALTVYNRTPGRAKALVSQGAREAASVAAAVEDAEVAITMLSNDDAVKEVVLGPVGLLHHLPAKAIHLCMGTIEVETSAELASAHAKAGQGYVAAPVFGRADSAATRRIWFVAGGLEPQVNRCRPIFEALGQGYTRVGPHAAPAHALKLGGNLLSMAMELAVSEILVYAKKAGLPPSDFLRFLNTAVFRSHMVDTYGEHTERPSFDPDDRTLDLAANELLLQKARDMGAEIPIEDLLQVRLQAATARGWGAQDLADLTQACRSETGAVGAAVPEPKVQQPSPSPPPAPKVQQPSPSPAPAVQPPSPPPLAAPQVLTPAPSPPSKQPDPIPPVRREPQSRPPEPKKSTGAKRNGVSRERHQRLPQPILEGATTPPPKSNETTASAPPQEPAVKPSFAGFSALDTGTPVTLDLNQTSHFELIDGQVWAWSQGRSFQTPWQSFAEVEQAFHQVLFLLIKRHLLLRPQAVLDLRPTFGGGAKARVGDDQELPVGRAVASRLKDLLGF</sequence>
<evidence type="ECO:0000313" key="5">
    <source>
        <dbReference type="Proteomes" id="UP000886657"/>
    </source>
</evidence>
<comment type="caution">
    <text evidence="4">The sequence shown here is derived from an EMBL/GenBank/DDBJ whole genome shotgun (WGS) entry which is preliminary data.</text>
</comment>
<evidence type="ECO:0000313" key="4">
    <source>
        <dbReference type="EMBL" id="MBK9796372.1"/>
    </source>
</evidence>
<dbReference type="Gene3D" id="3.40.50.720">
    <property type="entry name" value="NAD(P)-binding Rossmann-like Domain"/>
    <property type="match status" value="1"/>
</dbReference>
<dbReference type="GO" id="GO:0051287">
    <property type="term" value="F:NAD binding"/>
    <property type="evidence" value="ECO:0007669"/>
    <property type="project" value="InterPro"/>
</dbReference>
<dbReference type="GO" id="GO:0016491">
    <property type="term" value="F:oxidoreductase activity"/>
    <property type="evidence" value="ECO:0007669"/>
    <property type="project" value="InterPro"/>
</dbReference>
<organism evidence="4 5">
    <name type="scientific">Candidatus Geothrix skivensis</name>
    <dbReference type="NCBI Taxonomy" id="2954439"/>
    <lineage>
        <taxon>Bacteria</taxon>
        <taxon>Pseudomonadati</taxon>
        <taxon>Acidobacteriota</taxon>
        <taxon>Holophagae</taxon>
        <taxon>Holophagales</taxon>
        <taxon>Holophagaceae</taxon>
        <taxon>Geothrix</taxon>
    </lineage>
</organism>
<gene>
    <name evidence="4" type="ORF">IPP58_07720</name>
</gene>
<dbReference type="InterPro" id="IPR006115">
    <property type="entry name" value="6PGDH_NADP-bd"/>
</dbReference>
<dbReference type="Proteomes" id="UP000886657">
    <property type="component" value="Unassembled WGS sequence"/>
</dbReference>
<dbReference type="SUPFAM" id="SSF51735">
    <property type="entry name" value="NAD(P)-binding Rossmann-fold domains"/>
    <property type="match status" value="1"/>
</dbReference>
<feature type="compositionally biased region" description="Basic and acidic residues" evidence="2">
    <location>
        <begin position="355"/>
        <end position="368"/>
    </location>
</feature>
<comment type="similarity">
    <text evidence="1">Belongs to the HIBADH-related family.</text>
</comment>
<evidence type="ECO:0000256" key="1">
    <source>
        <dbReference type="ARBA" id="ARBA00009080"/>
    </source>
</evidence>